<keyword evidence="1" id="KW-0830">Ubiquinone</keyword>
<evidence type="ECO:0000313" key="2">
    <source>
        <dbReference type="Proteomes" id="UP001152795"/>
    </source>
</evidence>
<comment type="caution">
    <text evidence="1">The sequence shown here is derived from an EMBL/GenBank/DDBJ whole genome shotgun (WGS) entry which is preliminary data.</text>
</comment>
<reference evidence="1" key="1">
    <citation type="submission" date="2020-04" db="EMBL/GenBank/DDBJ databases">
        <authorList>
            <person name="Alioto T."/>
            <person name="Alioto T."/>
            <person name="Gomez Garrido J."/>
        </authorList>
    </citation>
    <scope>NUCLEOTIDE SEQUENCE</scope>
    <source>
        <strain evidence="1">A484AB</strain>
    </source>
</reference>
<dbReference type="PANTHER" id="PTHR12922:SF7">
    <property type="entry name" value="UBIQUINONE BIOSYNTHESIS PROTEIN COQ4 HOMOLOG, MITOCHONDRIAL"/>
    <property type="match status" value="1"/>
</dbReference>
<dbReference type="EMBL" id="CACRXK020007548">
    <property type="protein sequence ID" value="CAB4012536.1"/>
    <property type="molecule type" value="Genomic_DNA"/>
</dbReference>
<dbReference type="InterPro" id="IPR007715">
    <property type="entry name" value="Coq4"/>
</dbReference>
<organism evidence="1 2">
    <name type="scientific">Paramuricea clavata</name>
    <name type="common">Red gorgonian</name>
    <name type="synonym">Violescent sea-whip</name>
    <dbReference type="NCBI Taxonomy" id="317549"/>
    <lineage>
        <taxon>Eukaryota</taxon>
        <taxon>Metazoa</taxon>
        <taxon>Cnidaria</taxon>
        <taxon>Anthozoa</taxon>
        <taxon>Octocorallia</taxon>
        <taxon>Malacalcyonacea</taxon>
        <taxon>Plexauridae</taxon>
        <taxon>Paramuricea</taxon>
    </lineage>
</organism>
<proteinExistence type="predicted"/>
<dbReference type="Pfam" id="PF05019">
    <property type="entry name" value="Coq4"/>
    <property type="match status" value="1"/>
</dbReference>
<evidence type="ECO:0000313" key="1">
    <source>
        <dbReference type="EMBL" id="CAB4012536.1"/>
    </source>
</evidence>
<dbReference type="OrthoDB" id="4249at2759"/>
<accession>A0A7D9IN01</accession>
<gene>
    <name evidence="1" type="ORF">PACLA_8A057428</name>
</gene>
<dbReference type="AlphaFoldDB" id="A0A7D9IN01"/>
<dbReference type="Proteomes" id="UP001152795">
    <property type="component" value="Unassembled WGS sequence"/>
</dbReference>
<dbReference type="PANTHER" id="PTHR12922">
    <property type="entry name" value="UBIQUINONE BIOSYNTHESIS PROTEIN"/>
    <property type="match status" value="1"/>
</dbReference>
<keyword evidence="2" id="KW-1185">Reference proteome</keyword>
<protein>
    <submittedName>
        <fullName evidence="1">Ubiquinone biosynthesis COQ4 homolog, mitochondrial</fullName>
    </submittedName>
</protein>
<name>A0A7D9IN01_PARCT</name>
<dbReference type="GO" id="GO:0005739">
    <property type="term" value="C:mitochondrion"/>
    <property type="evidence" value="ECO:0007669"/>
    <property type="project" value="TreeGrafter"/>
</dbReference>
<dbReference type="GO" id="GO:0006744">
    <property type="term" value="P:ubiquinone biosynthetic process"/>
    <property type="evidence" value="ECO:0007669"/>
    <property type="project" value="InterPro"/>
</dbReference>
<sequence length="191" mass="22300">MACTTRRLIQFNLCKKCTKRCVPRFLTTEAQEIPLQLEEYEFEDMEYSEQEILYPHHIPTTWFQKGLLAVGSGLAAFVDPKRDDMIAVLGESTGYLALKRIRRSMQLDREGQKILREQPRINTSTIDVPALRELPEGTFGKEYTKFLDKNKVTPDTRLPVRFVDDPELAYIMQRYREIHDFTHTLLGMPTK</sequence>